<feature type="compositionally biased region" description="Basic residues" evidence="1">
    <location>
        <begin position="13"/>
        <end position="27"/>
    </location>
</feature>
<feature type="compositionally biased region" description="Basic and acidic residues" evidence="1">
    <location>
        <begin position="126"/>
        <end position="136"/>
    </location>
</feature>
<dbReference type="AlphaFoldDB" id="A0A1Y5PWG5"/>
<organism evidence="2">
    <name type="scientific">uncultured Sphingopyxis sp</name>
    <dbReference type="NCBI Taxonomy" id="310581"/>
    <lineage>
        <taxon>Bacteria</taxon>
        <taxon>Pseudomonadati</taxon>
        <taxon>Pseudomonadota</taxon>
        <taxon>Alphaproteobacteria</taxon>
        <taxon>Sphingomonadales</taxon>
        <taxon>Sphingomonadaceae</taxon>
        <taxon>Sphingopyxis</taxon>
        <taxon>environmental samples</taxon>
    </lineage>
</organism>
<feature type="compositionally biased region" description="Basic and acidic residues" evidence="1">
    <location>
        <begin position="107"/>
        <end position="117"/>
    </location>
</feature>
<feature type="region of interest" description="Disordered" evidence="1">
    <location>
        <begin position="107"/>
        <end position="136"/>
    </location>
</feature>
<reference evidence="2" key="1">
    <citation type="submission" date="2016-03" db="EMBL/GenBank/DDBJ databases">
        <authorList>
            <person name="Ploux O."/>
        </authorList>
    </citation>
    <scope>NUCLEOTIDE SEQUENCE</scope>
    <source>
        <strain evidence="2">UC10</strain>
    </source>
</reference>
<protein>
    <submittedName>
        <fullName evidence="2">Uncharacterized protein</fullName>
    </submittedName>
</protein>
<dbReference type="EMBL" id="LT598653">
    <property type="protein sequence ID" value="SBV31554.1"/>
    <property type="molecule type" value="Genomic_DNA"/>
</dbReference>
<evidence type="ECO:0000313" key="2">
    <source>
        <dbReference type="EMBL" id="SBV31554.1"/>
    </source>
</evidence>
<sequence length="287" mass="31825">MRAGLQEIEVGGHRRIAASHHHGRGNRRAAPVGNIDARRVEKQGGGEDRGHDRQRVYAGIEDAEAAGVEDPFLPRMPAADIFLPPDMRRANPLVAQPVARRGDPRRLARMPGREQGDAARAGVNGERADLGRGRGGRLFEHDMQSRVDRRRRDRVAADRRSADRHGVEAMVARDHRGDVGMSRHAIELRVAAGGRDKRVSIVRMDGGKMLVARDFSDSDQSQANHHSSSYFYLSDIYASYLRRFRLSTDSGLGPKMCIEKDIYGRRGENAARRQGRAAVACLVRQSG</sequence>
<feature type="compositionally biased region" description="Basic and acidic residues" evidence="1">
    <location>
        <begin position="36"/>
        <end position="54"/>
    </location>
</feature>
<proteinExistence type="predicted"/>
<accession>A0A1Y5PWG5</accession>
<feature type="region of interest" description="Disordered" evidence="1">
    <location>
        <begin position="1"/>
        <end position="54"/>
    </location>
</feature>
<evidence type="ECO:0000256" key="1">
    <source>
        <dbReference type="SAM" id="MobiDB-lite"/>
    </source>
</evidence>
<name>A0A1Y5PWG5_9SPHN</name>
<gene>
    <name evidence="2" type="ORF">SPPYR_0434</name>
</gene>
<dbReference type="KEGG" id="sphu:SPPYR_0434"/>